<dbReference type="AlphaFoldDB" id="C9YAZ9"/>
<dbReference type="EMBL" id="FN543104">
    <property type="protein sequence ID" value="CBA29607.1"/>
    <property type="molecule type" value="Genomic_DNA"/>
</dbReference>
<name>C9YAZ9_CURXX</name>
<reference evidence="1" key="1">
    <citation type="journal article" date="2010" name="Nature">
        <title>The dynamic genome of Hydra.</title>
        <authorList>
            <person name="Chapman J.A."/>
            <person name="Kirkness E.F."/>
            <person name="Simakov O."/>
            <person name="Hampson S.E."/>
            <person name="Mitros T."/>
            <person name="Weinmaier T."/>
            <person name="Rattei T."/>
            <person name="Balasubramanian P.G."/>
            <person name="Borman J."/>
            <person name="Busam D."/>
            <person name="Disbennett K."/>
            <person name="Pfannkoch C."/>
            <person name="Sumin N."/>
            <person name="Sutton G."/>
            <person name="Viswanathan L."/>
            <person name="Walenz B."/>
            <person name="Goodstein D.M."/>
            <person name="Hellsten U."/>
            <person name="Kawashima T."/>
            <person name="Prochnik S.E."/>
            <person name="Putnam N.H."/>
            <person name="Shu S."/>
            <person name="Blumberg B."/>
            <person name="Dana C.E."/>
            <person name="Gee L."/>
            <person name="Kibler D.F."/>
            <person name="Law L."/>
            <person name="Lindgens D."/>
            <person name="Martinez D.E."/>
            <person name="Peng J."/>
            <person name="Wigge P.A."/>
            <person name="Bertulat B."/>
            <person name="Guder C."/>
            <person name="Nakamura Y."/>
            <person name="Ozbek S."/>
            <person name="Watanabe H."/>
            <person name="Khalturin K."/>
            <person name="Hemmrich G."/>
            <person name="Franke A."/>
            <person name="Augustin R."/>
            <person name="Fraune S."/>
            <person name="Hayakawa E."/>
            <person name="Hayakawa S."/>
            <person name="Hirose M."/>
            <person name="Hwang J."/>
            <person name="Ikeo K."/>
            <person name="Nishimiya-Fujisawa C."/>
            <person name="Ogura A."/>
            <person name="Takahashi T."/>
            <person name="Steinmetz P.R."/>
            <person name="Zhang X."/>
            <person name="Aufschnaiter R."/>
            <person name="Eder M.K."/>
            <person name="Gorny A.K."/>
            <person name="Salvenmoser W."/>
            <person name="Heimberg A.M."/>
            <person name="Wheeler B.M."/>
            <person name="Peterson K.J."/>
            <person name="Boettger A."/>
            <person name="Tischler P."/>
            <person name="Wolf A."/>
            <person name="Gojobori T."/>
            <person name="Remington K.A."/>
            <person name="Strausberg R.L."/>
            <person name="Venter J."/>
            <person name="Technau U."/>
            <person name="Hobmayer B."/>
            <person name="Bosch T.C."/>
            <person name="Holstein T.W."/>
            <person name="Fujisawa T."/>
            <person name="Bode H.R."/>
            <person name="David C.N."/>
            <person name="Rokhsar D.S."/>
            <person name="Steele R.E."/>
        </authorList>
    </citation>
    <scope>NUCLEOTIDE SEQUENCE</scope>
</reference>
<protein>
    <submittedName>
        <fullName evidence="1">Uncharacterized protein</fullName>
    </submittedName>
</protein>
<sequence length="43" mass="4802">MQLQIIAKPTGQVRAVDADIQFMMCHPQFDKPAPGGMKIGFQR</sequence>
<evidence type="ECO:0000313" key="1">
    <source>
        <dbReference type="EMBL" id="CBA29607.1"/>
    </source>
</evidence>
<proteinExistence type="predicted"/>
<accession>C9YAZ9</accession>
<gene>
    <name evidence="1" type="ORF">Csp_A13000</name>
</gene>
<organism evidence="1">
    <name type="scientific">Curvibacter symbiont subsp. Hydra magnipapillata</name>
    <dbReference type="NCBI Taxonomy" id="667019"/>
    <lineage>
        <taxon>Bacteria</taxon>
        <taxon>Pseudomonadati</taxon>
        <taxon>Pseudomonadota</taxon>
        <taxon>Betaproteobacteria</taxon>
        <taxon>Burkholderiales</taxon>
        <taxon>Comamonadaceae</taxon>
        <taxon>Curvibacter</taxon>
    </lineage>
</organism>